<evidence type="ECO:0000256" key="6">
    <source>
        <dbReference type="HAMAP-Rule" id="MF_00944"/>
    </source>
</evidence>
<dbReference type="PANTHER" id="PTHR23305:SF18">
    <property type="entry name" value="OBG-TYPE G DOMAIN-CONTAINING PROTEIN"/>
    <property type="match status" value="1"/>
</dbReference>
<dbReference type="Gene3D" id="3.10.20.30">
    <property type="match status" value="1"/>
</dbReference>
<evidence type="ECO:0000256" key="1">
    <source>
        <dbReference type="ARBA" id="ARBA00001946"/>
    </source>
</evidence>
<dbReference type="PROSITE" id="PS51710">
    <property type="entry name" value="G_OBG"/>
    <property type="match status" value="1"/>
</dbReference>
<dbReference type="PROSITE" id="PS51880">
    <property type="entry name" value="TGS"/>
    <property type="match status" value="1"/>
</dbReference>
<dbReference type="Gene3D" id="1.10.150.300">
    <property type="entry name" value="TGS-like domain"/>
    <property type="match status" value="1"/>
</dbReference>
<dbReference type="PIRSF" id="PIRSF006641">
    <property type="entry name" value="CHP00092"/>
    <property type="match status" value="1"/>
</dbReference>
<dbReference type="InterPro" id="IPR023192">
    <property type="entry name" value="TGS-like_dom_sf"/>
</dbReference>
<keyword evidence="4 6" id="KW-0067">ATP-binding</keyword>
<dbReference type="OrthoDB" id="9810373at2"/>
<evidence type="ECO:0000256" key="5">
    <source>
        <dbReference type="ARBA" id="ARBA00022842"/>
    </source>
</evidence>
<dbReference type="PRINTS" id="PR00326">
    <property type="entry name" value="GTP1OBG"/>
</dbReference>
<organism evidence="9 10">
    <name type="scientific">Candidatus Pantoea edessiphila</name>
    <dbReference type="NCBI Taxonomy" id="2044610"/>
    <lineage>
        <taxon>Bacteria</taxon>
        <taxon>Pseudomonadati</taxon>
        <taxon>Pseudomonadota</taxon>
        <taxon>Gammaproteobacteria</taxon>
        <taxon>Enterobacterales</taxon>
        <taxon>Erwiniaceae</taxon>
        <taxon>Pantoea</taxon>
    </lineage>
</organism>
<keyword evidence="3 6" id="KW-0547">Nucleotide-binding</keyword>
<evidence type="ECO:0000313" key="10">
    <source>
        <dbReference type="Proteomes" id="UP000296153"/>
    </source>
</evidence>
<dbReference type="GO" id="GO:0046872">
    <property type="term" value="F:metal ion binding"/>
    <property type="evidence" value="ECO:0007669"/>
    <property type="project" value="UniProtKB-KW"/>
</dbReference>
<dbReference type="InterPro" id="IPR027417">
    <property type="entry name" value="P-loop_NTPase"/>
</dbReference>
<dbReference type="InterPro" id="IPR006073">
    <property type="entry name" value="GTP-bd"/>
</dbReference>
<dbReference type="CDD" id="cd01900">
    <property type="entry name" value="YchF"/>
    <property type="match status" value="1"/>
</dbReference>
<dbReference type="FunFam" id="1.10.150.300:FF:000001">
    <property type="entry name" value="Ribosome-binding ATPase YchF"/>
    <property type="match status" value="1"/>
</dbReference>
<dbReference type="SUPFAM" id="SSF81271">
    <property type="entry name" value="TGS-like"/>
    <property type="match status" value="1"/>
</dbReference>
<dbReference type="FunFam" id="3.10.20.30:FF:000001">
    <property type="entry name" value="Ribosome-binding ATPase YchF"/>
    <property type="match status" value="1"/>
</dbReference>
<feature type="domain" description="TGS" evidence="8">
    <location>
        <begin position="274"/>
        <end position="357"/>
    </location>
</feature>
<dbReference type="RefSeq" id="WP_136130728.1">
    <property type="nucleotide sequence ID" value="NZ_PDKT01000001.1"/>
</dbReference>
<dbReference type="SUPFAM" id="SSF52540">
    <property type="entry name" value="P-loop containing nucleoside triphosphate hydrolases"/>
    <property type="match status" value="1"/>
</dbReference>
<dbReference type="GO" id="GO:0016887">
    <property type="term" value="F:ATP hydrolysis activity"/>
    <property type="evidence" value="ECO:0007669"/>
    <property type="project" value="UniProtKB-UniRule"/>
</dbReference>
<comment type="cofactor">
    <cofactor evidence="1">
        <name>Mg(2+)</name>
        <dbReference type="ChEBI" id="CHEBI:18420"/>
    </cofactor>
</comment>
<dbReference type="InterPro" id="IPR012675">
    <property type="entry name" value="Beta-grasp_dom_sf"/>
</dbReference>
<dbReference type="Pfam" id="PF01926">
    <property type="entry name" value="MMR_HSR1"/>
    <property type="match status" value="1"/>
</dbReference>
<dbReference type="GO" id="GO:0005737">
    <property type="term" value="C:cytoplasm"/>
    <property type="evidence" value="ECO:0007669"/>
    <property type="project" value="TreeGrafter"/>
</dbReference>
<dbReference type="GO" id="GO:0005524">
    <property type="term" value="F:ATP binding"/>
    <property type="evidence" value="ECO:0007669"/>
    <property type="project" value="UniProtKB-UniRule"/>
</dbReference>
<dbReference type="InterPro" id="IPR012676">
    <property type="entry name" value="TGS-like"/>
</dbReference>
<dbReference type="EMBL" id="PDKT01000001">
    <property type="protein sequence ID" value="PPI88118.1"/>
    <property type="molecule type" value="Genomic_DNA"/>
</dbReference>
<dbReference type="GO" id="GO:0005525">
    <property type="term" value="F:GTP binding"/>
    <property type="evidence" value="ECO:0007669"/>
    <property type="project" value="InterPro"/>
</dbReference>
<name>A0A2P5T0J8_9GAMM</name>
<dbReference type="NCBIfam" id="TIGR00092">
    <property type="entry name" value="redox-regulated ATPase YchF"/>
    <property type="match status" value="1"/>
</dbReference>
<proteinExistence type="inferred from homology"/>
<sequence>MGFKCGIIGLPNVGKSTIFNAITRANIKTANFPFCTIKPNIGIVSVPDRRMILLETLLKPKNMVYTTIEFIDIAGLIKGASKGEGLGNLFLNNIRTAEAICHVVRCFTDENIIHVEEKINPIEDVSIVNNELILADLSMCDNVIKRLKKNTSSTNKNVTNEISILDKCLVHLLNSNMLSTLYLTEEEKNLISYLNFLTLKPTIYIANIKEKNLTNNYYLHELYEIATKEGLKVITICALDEFNNKLDNYHNMNLLSEEKYCLSRVIEASYSLLNLHTYFTASTKEVHAWTVPVGTTAPQAAGKIHSDFKKGFICAQTISFDDYILYKGEQGAKYAGKMRSEGKNYIIKDGDIIKFLFNV</sequence>
<dbReference type="PANTHER" id="PTHR23305">
    <property type="entry name" value="OBG GTPASE FAMILY"/>
    <property type="match status" value="1"/>
</dbReference>
<protein>
    <recommendedName>
        <fullName evidence="6">Ribosome-binding ATPase YchF</fullName>
    </recommendedName>
</protein>
<dbReference type="InterPro" id="IPR013029">
    <property type="entry name" value="YchF_C"/>
</dbReference>
<dbReference type="HAMAP" id="MF_00944">
    <property type="entry name" value="YchF_OLA1_ATPase"/>
    <property type="match status" value="1"/>
</dbReference>
<comment type="function">
    <text evidence="6">ATPase that binds to both the 70S ribosome and the 50S ribosomal subunit in a nucleotide-independent manner.</text>
</comment>
<keyword evidence="2" id="KW-0479">Metal-binding</keyword>
<dbReference type="Gene3D" id="3.40.50.300">
    <property type="entry name" value="P-loop containing nucleotide triphosphate hydrolases"/>
    <property type="match status" value="1"/>
</dbReference>
<dbReference type="CDD" id="cd04867">
    <property type="entry name" value="TGS_YchF_OLA1"/>
    <property type="match status" value="1"/>
</dbReference>
<dbReference type="InterPro" id="IPR041706">
    <property type="entry name" value="YchF_N"/>
</dbReference>
<dbReference type="Pfam" id="PF06071">
    <property type="entry name" value="YchF-GTPase_C"/>
    <property type="match status" value="1"/>
</dbReference>
<evidence type="ECO:0000256" key="3">
    <source>
        <dbReference type="ARBA" id="ARBA00022741"/>
    </source>
</evidence>
<evidence type="ECO:0000256" key="2">
    <source>
        <dbReference type="ARBA" id="ARBA00022723"/>
    </source>
</evidence>
<evidence type="ECO:0000313" key="9">
    <source>
        <dbReference type="EMBL" id="PPI88118.1"/>
    </source>
</evidence>
<dbReference type="InterPro" id="IPR004396">
    <property type="entry name" value="ATPase_YchF/OLA1"/>
</dbReference>
<evidence type="ECO:0000259" key="8">
    <source>
        <dbReference type="PROSITE" id="PS51880"/>
    </source>
</evidence>
<dbReference type="GO" id="GO:0043023">
    <property type="term" value="F:ribosomal large subunit binding"/>
    <property type="evidence" value="ECO:0007669"/>
    <property type="project" value="UniProtKB-UniRule"/>
</dbReference>
<comment type="caution">
    <text evidence="9">The sequence shown here is derived from an EMBL/GenBank/DDBJ whole genome shotgun (WGS) entry which is preliminary data.</text>
</comment>
<comment type="similarity">
    <text evidence="6">Belongs to the TRAFAC class OBG-HflX-like GTPase superfamily. OBG GTPase family. YchF/OLA1 subfamily.</text>
</comment>
<evidence type="ECO:0000259" key="7">
    <source>
        <dbReference type="PROSITE" id="PS51710"/>
    </source>
</evidence>
<dbReference type="InterPro" id="IPR031167">
    <property type="entry name" value="G_OBG"/>
</dbReference>
<reference evidence="9 10" key="1">
    <citation type="journal article" date="2018" name="Genome Biol. Evol.">
        <title>Cladogenesis and Genomic Streamlining in Extracellular Endosymbionts of Tropical Stink Bugs.</title>
        <authorList>
            <person name="Otero-Bravo A."/>
            <person name="Goffredi S."/>
            <person name="Sabree Z.L."/>
        </authorList>
    </citation>
    <scope>NUCLEOTIDE SEQUENCE [LARGE SCALE GENOMIC DNA]</scope>
    <source>
        <strain evidence="9 10">SoEE</strain>
    </source>
</reference>
<feature type="domain" description="OBG-type G" evidence="7">
    <location>
        <begin position="3"/>
        <end position="256"/>
    </location>
</feature>
<dbReference type="InterPro" id="IPR004095">
    <property type="entry name" value="TGS"/>
</dbReference>
<feature type="binding site" evidence="6">
    <location>
        <begin position="12"/>
        <end position="17"/>
    </location>
    <ligand>
        <name>ATP</name>
        <dbReference type="ChEBI" id="CHEBI:30616"/>
    </ligand>
</feature>
<dbReference type="Proteomes" id="UP000296153">
    <property type="component" value="Unassembled WGS sequence"/>
</dbReference>
<accession>A0A2P5T0J8</accession>
<dbReference type="AlphaFoldDB" id="A0A2P5T0J8"/>
<evidence type="ECO:0000256" key="4">
    <source>
        <dbReference type="ARBA" id="ARBA00022840"/>
    </source>
</evidence>
<gene>
    <name evidence="6" type="primary">ychF</name>
    <name evidence="9" type="ORF">CRV12_00565</name>
</gene>
<keyword evidence="5" id="KW-0460">Magnesium</keyword>